<organism evidence="2 3">
    <name type="scientific">Panagrolaimus superbus</name>
    <dbReference type="NCBI Taxonomy" id="310955"/>
    <lineage>
        <taxon>Eukaryota</taxon>
        <taxon>Metazoa</taxon>
        <taxon>Ecdysozoa</taxon>
        <taxon>Nematoda</taxon>
        <taxon>Chromadorea</taxon>
        <taxon>Rhabditida</taxon>
        <taxon>Tylenchina</taxon>
        <taxon>Panagrolaimomorpha</taxon>
        <taxon>Panagrolaimoidea</taxon>
        <taxon>Panagrolaimidae</taxon>
        <taxon>Panagrolaimus</taxon>
    </lineage>
</organism>
<sequence>MHHFAPPMNRAPYNHPPQGYLSFEERRRRFEEIGTSPPTKDNIQQNRFLHDRKRRNDGEEIATTHTPKKICKSAVFLPPPPAASTTINVFPKEVINELKNKLDKRPNTVQPSSSIMAPPASCQKGLVQLMERNRKAPSYSTSSALLEYLCKSNSPSYSASTAFSSTAAVDIIFLHYQGLSGNSMSQL</sequence>
<feature type="compositionally biased region" description="Polar residues" evidence="1">
    <location>
        <begin position="36"/>
        <end position="47"/>
    </location>
</feature>
<evidence type="ECO:0000313" key="3">
    <source>
        <dbReference type="WBParaSite" id="PSU_v2.g20473.t1"/>
    </source>
</evidence>
<dbReference type="WBParaSite" id="PSU_v2.g20473.t1">
    <property type="protein sequence ID" value="PSU_v2.g20473.t1"/>
    <property type="gene ID" value="PSU_v2.g20473"/>
</dbReference>
<feature type="region of interest" description="Disordered" evidence="1">
    <location>
        <begin position="33"/>
        <end position="62"/>
    </location>
</feature>
<protein>
    <submittedName>
        <fullName evidence="3">Uncharacterized protein</fullName>
    </submittedName>
</protein>
<reference evidence="3" key="1">
    <citation type="submission" date="2022-11" db="UniProtKB">
        <authorList>
            <consortium name="WormBaseParasite"/>
        </authorList>
    </citation>
    <scope>IDENTIFICATION</scope>
</reference>
<evidence type="ECO:0000313" key="2">
    <source>
        <dbReference type="Proteomes" id="UP000887577"/>
    </source>
</evidence>
<accession>A0A914YM66</accession>
<name>A0A914YM66_9BILA</name>
<proteinExistence type="predicted"/>
<evidence type="ECO:0000256" key="1">
    <source>
        <dbReference type="SAM" id="MobiDB-lite"/>
    </source>
</evidence>
<dbReference type="AlphaFoldDB" id="A0A914YM66"/>
<keyword evidence="2" id="KW-1185">Reference proteome</keyword>
<dbReference type="Proteomes" id="UP000887577">
    <property type="component" value="Unplaced"/>
</dbReference>